<organism evidence="2 3">
    <name type="scientific">Candidatus Taylorbacteria bacterium RIFCSPHIGHO2_02_FULL_46_13</name>
    <dbReference type="NCBI Taxonomy" id="1802312"/>
    <lineage>
        <taxon>Bacteria</taxon>
        <taxon>Candidatus Tayloriibacteriota</taxon>
    </lineage>
</organism>
<evidence type="ECO:0000256" key="1">
    <source>
        <dbReference type="SAM" id="MobiDB-lite"/>
    </source>
</evidence>
<proteinExistence type="predicted"/>
<reference evidence="2 3" key="1">
    <citation type="journal article" date="2016" name="Nat. Commun.">
        <title>Thousands of microbial genomes shed light on interconnected biogeochemical processes in an aquifer system.</title>
        <authorList>
            <person name="Anantharaman K."/>
            <person name="Brown C.T."/>
            <person name="Hug L.A."/>
            <person name="Sharon I."/>
            <person name="Castelle C.J."/>
            <person name="Probst A.J."/>
            <person name="Thomas B.C."/>
            <person name="Singh A."/>
            <person name="Wilkins M.J."/>
            <person name="Karaoz U."/>
            <person name="Brodie E.L."/>
            <person name="Williams K.H."/>
            <person name="Hubbard S.S."/>
            <person name="Banfield J.F."/>
        </authorList>
    </citation>
    <scope>NUCLEOTIDE SEQUENCE [LARGE SCALE GENOMIC DNA]</scope>
</reference>
<dbReference type="EMBL" id="MHRQ01000020">
    <property type="protein sequence ID" value="OHA26439.1"/>
    <property type="molecule type" value="Genomic_DNA"/>
</dbReference>
<evidence type="ECO:0000313" key="2">
    <source>
        <dbReference type="EMBL" id="OHA26439.1"/>
    </source>
</evidence>
<comment type="caution">
    <text evidence="2">The sequence shown here is derived from an EMBL/GenBank/DDBJ whole genome shotgun (WGS) entry which is preliminary data.</text>
</comment>
<dbReference type="AlphaFoldDB" id="A0A1G2MT77"/>
<protein>
    <submittedName>
        <fullName evidence="2">Uncharacterized protein</fullName>
    </submittedName>
</protein>
<accession>A0A1G2MT77</accession>
<feature type="region of interest" description="Disordered" evidence="1">
    <location>
        <begin position="1"/>
        <end position="28"/>
    </location>
</feature>
<gene>
    <name evidence="2" type="ORF">A3C06_02570</name>
</gene>
<evidence type="ECO:0000313" key="3">
    <source>
        <dbReference type="Proteomes" id="UP000177565"/>
    </source>
</evidence>
<dbReference type="Proteomes" id="UP000177565">
    <property type="component" value="Unassembled WGS sequence"/>
</dbReference>
<sequence>MSMEKFEQPPEKKQGEKKDPKMSKEDYKELKENLEIADQSVAGILREEAIIEGKMDESEEQK</sequence>
<name>A0A1G2MT77_9BACT</name>